<dbReference type="InterPro" id="IPR019734">
    <property type="entry name" value="TPR_rpt"/>
</dbReference>
<dbReference type="SUPFAM" id="SSF48452">
    <property type="entry name" value="TPR-like"/>
    <property type="match status" value="2"/>
</dbReference>
<dbReference type="Pfam" id="PF13181">
    <property type="entry name" value="TPR_8"/>
    <property type="match status" value="1"/>
</dbReference>
<comment type="caution">
    <text evidence="4">The sequence shown here is derived from an EMBL/GenBank/DDBJ whole genome shotgun (WGS) entry which is preliminary data.</text>
</comment>
<dbReference type="PANTHER" id="PTHR12558">
    <property type="entry name" value="CELL DIVISION CYCLE 16,23,27"/>
    <property type="match status" value="1"/>
</dbReference>
<dbReference type="GO" id="GO:0005680">
    <property type="term" value="C:anaphase-promoting complex"/>
    <property type="evidence" value="ECO:0007669"/>
    <property type="project" value="UniProtKB-ARBA"/>
</dbReference>
<accession>A0A9P6GZ91</accession>
<dbReference type="Proteomes" id="UP000740883">
    <property type="component" value="Unassembled WGS sequence"/>
</dbReference>
<keyword evidence="3" id="KW-1133">Transmembrane helix</keyword>
<evidence type="ECO:0000313" key="4">
    <source>
        <dbReference type="EMBL" id="KAF9763777.1"/>
    </source>
</evidence>
<evidence type="ECO:0000256" key="3">
    <source>
        <dbReference type="SAM" id="Phobius"/>
    </source>
</evidence>
<protein>
    <recommendedName>
        <fullName evidence="6">Tetratricopeptide repeat protein</fullName>
    </recommendedName>
</protein>
<sequence>MDDTLRDVIIIITSILISILIFYVVRFFWNRKYPSKSSDHTESFLAGLSSMETKNYLKALEHFELCIKQADNNYQRAFDYGLIARCYSEMQDYEEAIRYFNLSLGLNPNNAENFKERSIAYENISNYKEALLDISLYDFYRSNKEDEEANLLVESRIDNLLDMCARERTMGSFYPPSKVNCKDFFDTFVGIIPVDSKSSPAYFIKHKQYEELYKLLFGLNVNLSESEEKIPSEINKETYKVDLTQLKNSESNPSESNLLLRYELVLSSIYYIVGYNEEAYNVLEDPKTEIESIFKEYIKPPLSKDNLLIVPSSDNPTIKFWLAKVYRKYDRDAEYLSLMNSLKKDYYFVYCDLLDFYSVKKNEVAFKEIEKEALDLFGNEPSIIWKIFNYYYLFKDKERLSELVGLCKLDSRSLVMKGMYCSLNGDESAMIDYYKQAIDTDPTYFKPYILLCEAYKEKDTKQYKIYLDKAIKVAPTYSDRFKTYRLLTLEQNKEELRVTKKLIKFDQY</sequence>
<keyword evidence="3" id="KW-0812">Transmembrane</keyword>
<dbReference type="GO" id="GO:0051301">
    <property type="term" value="P:cell division"/>
    <property type="evidence" value="ECO:0007669"/>
    <property type="project" value="TreeGrafter"/>
</dbReference>
<dbReference type="Pfam" id="PF13424">
    <property type="entry name" value="TPR_12"/>
    <property type="match status" value="1"/>
</dbReference>
<keyword evidence="1 2" id="KW-0802">TPR repeat</keyword>
<dbReference type="PANTHER" id="PTHR12558:SF44">
    <property type="entry name" value="TETRATRICOPEPTIDE REPEAT-CONTAINING PROTEIN"/>
    <property type="match status" value="1"/>
</dbReference>
<evidence type="ECO:0008006" key="6">
    <source>
        <dbReference type="Google" id="ProtNLM"/>
    </source>
</evidence>
<dbReference type="Gene3D" id="1.25.40.10">
    <property type="entry name" value="Tetratricopeptide repeat domain"/>
    <property type="match status" value="2"/>
</dbReference>
<dbReference type="AlphaFoldDB" id="A0A9P6GZ91"/>
<gene>
    <name evidence="4" type="ORF">NGRA_1047</name>
</gene>
<feature type="transmembrane region" description="Helical" evidence="3">
    <location>
        <begin position="7"/>
        <end position="29"/>
    </location>
</feature>
<name>A0A9P6GZ91_9MICR</name>
<evidence type="ECO:0000256" key="1">
    <source>
        <dbReference type="ARBA" id="ARBA00022803"/>
    </source>
</evidence>
<evidence type="ECO:0000313" key="5">
    <source>
        <dbReference type="Proteomes" id="UP000740883"/>
    </source>
</evidence>
<dbReference type="OrthoDB" id="2942533at2759"/>
<organism evidence="4 5">
    <name type="scientific">Nosema granulosis</name>
    <dbReference type="NCBI Taxonomy" id="83296"/>
    <lineage>
        <taxon>Eukaryota</taxon>
        <taxon>Fungi</taxon>
        <taxon>Fungi incertae sedis</taxon>
        <taxon>Microsporidia</taxon>
        <taxon>Nosematidae</taxon>
        <taxon>Nosema</taxon>
    </lineage>
</organism>
<proteinExistence type="predicted"/>
<reference evidence="4 5" key="1">
    <citation type="journal article" date="2020" name="Genome Biol. Evol.">
        <title>Comparative genomics of strictly vertically transmitted, feminizing microsporidia endosymbionts of amphipod crustaceans.</title>
        <authorList>
            <person name="Cormier A."/>
            <person name="Chebbi M.A."/>
            <person name="Giraud I."/>
            <person name="Wattier R."/>
            <person name="Teixeira M."/>
            <person name="Gilbert C."/>
            <person name="Rigaud T."/>
            <person name="Cordaux R."/>
        </authorList>
    </citation>
    <scope>NUCLEOTIDE SEQUENCE [LARGE SCALE GENOMIC DNA]</scope>
    <source>
        <strain evidence="4 5">Ou3-Ou53</strain>
    </source>
</reference>
<keyword evidence="3" id="KW-0472">Membrane</keyword>
<dbReference type="SMART" id="SM00028">
    <property type="entry name" value="TPR"/>
    <property type="match status" value="3"/>
</dbReference>
<feature type="repeat" description="TPR" evidence="2">
    <location>
        <begin position="77"/>
        <end position="110"/>
    </location>
</feature>
<dbReference type="EMBL" id="SBJO01000054">
    <property type="protein sequence ID" value="KAF9763777.1"/>
    <property type="molecule type" value="Genomic_DNA"/>
</dbReference>
<keyword evidence="5" id="KW-1185">Reference proteome</keyword>
<evidence type="ECO:0000256" key="2">
    <source>
        <dbReference type="PROSITE-ProRule" id="PRU00339"/>
    </source>
</evidence>
<dbReference type="InterPro" id="IPR011990">
    <property type="entry name" value="TPR-like_helical_dom_sf"/>
</dbReference>
<dbReference type="PROSITE" id="PS50005">
    <property type="entry name" value="TPR"/>
    <property type="match status" value="1"/>
</dbReference>